<accession>A0AA39QTP2</accession>
<feature type="compositionally biased region" description="Basic and acidic residues" evidence="2">
    <location>
        <begin position="510"/>
        <end position="530"/>
    </location>
</feature>
<feature type="compositionally biased region" description="Polar residues" evidence="2">
    <location>
        <begin position="593"/>
        <end position="604"/>
    </location>
</feature>
<feature type="compositionally biased region" description="Basic residues" evidence="2">
    <location>
        <begin position="499"/>
        <end position="509"/>
    </location>
</feature>
<feature type="compositionally biased region" description="Basic and acidic residues" evidence="2">
    <location>
        <begin position="1"/>
        <end position="12"/>
    </location>
</feature>
<feature type="coiled-coil region" evidence="1">
    <location>
        <begin position="817"/>
        <end position="851"/>
    </location>
</feature>
<dbReference type="InterPro" id="IPR059025">
    <property type="entry name" value="STB6_N"/>
</dbReference>
<evidence type="ECO:0000256" key="1">
    <source>
        <dbReference type="SAM" id="Coils"/>
    </source>
</evidence>
<dbReference type="Proteomes" id="UP001166286">
    <property type="component" value="Unassembled WGS sequence"/>
</dbReference>
<feature type="compositionally biased region" description="Polar residues" evidence="2">
    <location>
        <begin position="546"/>
        <end position="563"/>
    </location>
</feature>
<protein>
    <recommendedName>
        <fullName evidence="3">STB6-like N-terminal domain-containing protein</fullName>
    </recommendedName>
</protein>
<dbReference type="GO" id="GO:0070822">
    <property type="term" value="C:Sin3-type complex"/>
    <property type="evidence" value="ECO:0007669"/>
    <property type="project" value="TreeGrafter"/>
</dbReference>
<dbReference type="AlphaFoldDB" id="A0AA39QTP2"/>
<keyword evidence="1" id="KW-0175">Coiled coil</keyword>
<feature type="domain" description="STB6-like N-terminal" evidence="3">
    <location>
        <begin position="40"/>
        <end position="178"/>
    </location>
</feature>
<feature type="region of interest" description="Disordered" evidence="2">
    <location>
        <begin position="498"/>
        <end position="579"/>
    </location>
</feature>
<dbReference type="PANTHER" id="PTHR31011:SF2">
    <property type="entry name" value="PROTEIN STB2-RELATED"/>
    <property type="match status" value="1"/>
</dbReference>
<evidence type="ECO:0000256" key="2">
    <source>
        <dbReference type="SAM" id="MobiDB-lite"/>
    </source>
</evidence>
<feature type="region of interest" description="Disordered" evidence="2">
    <location>
        <begin position="585"/>
        <end position="604"/>
    </location>
</feature>
<dbReference type="InterPro" id="IPR038919">
    <property type="entry name" value="STB2/STB2"/>
</dbReference>
<evidence type="ECO:0000259" key="3">
    <source>
        <dbReference type="Pfam" id="PF25995"/>
    </source>
</evidence>
<feature type="region of interest" description="Disordered" evidence="2">
    <location>
        <begin position="1"/>
        <end position="23"/>
    </location>
</feature>
<gene>
    <name evidence="4" type="ORF">JMJ35_008354</name>
</gene>
<name>A0AA39QTP2_9LECA</name>
<reference evidence="4" key="1">
    <citation type="submission" date="2023-03" db="EMBL/GenBank/DDBJ databases">
        <title>Complete genome of Cladonia borealis.</title>
        <authorList>
            <person name="Park H."/>
        </authorList>
    </citation>
    <scope>NUCLEOTIDE SEQUENCE</scope>
    <source>
        <strain evidence="4">ANT050790</strain>
    </source>
</reference>
<organism evidence="4 5">
    <name type="scientific">Cladonia borealis</name>
    <dbReference type="NCBI Taxonomy" id="184061"/>
    <lineage>
        <taxon>Eukaryota</taxon>
        <taxon>Fungi</taxon>
        <taxon>Dikarya</taxon>
        <taxon>Ascomycota</taxon>
        <taxon>Pezizomycotina</taxon>
        <taxon>Lecanoromycetes</taxon>
        <taxon>OSLEUM clade</taxon>
        <taxon>Lecanoromycetidae</taxon>
        <taxon>Lecanorales</taxon>
        <taxon>Lecanorineae</taxon>
        <taxon>Cladoniaceae</taxon>
        <taxon>Cladonia</taxon>
    </lineage>
</organism>
<evidence type="ECO:0000313" key="4">
    <source>
        <dbReference type="EMBL" id="KAK0508983.1"/>
    </source>
</evidence>
<dbReference type="Pfam" id="PF25995">
    <property type="entry name" value="STB6_N"/>
    <property type="match status" value="1"/>
</dbReference>
<keyword evidence="5" id="KW-1185">Reference proteome</keyword>
<evidence type="ECO:0000313" key="5">
    <source>
        <dbReference type="Proteomes" id="UP001166286"/>
    </source>
</evidence>
<proteinExistence type="predicted"/>
<dbReference type="PANTHER" id="PTHR31011">
    <property type="entry name" value="PROTEIN STB2-RELATED"/>
    <property type="match status" value="1"/>
</dbReference>
<sequence>MDNKTEEKDFAAKGESTYSPNAPLDATIRNGSPALQKGHQRLVFTDPAAFRYLEEDPSVTVLDRRRRLEGYELYVVEQWACSRTHPTFVITTYTGDKNSVVVGILSVPTDETKWGQRLRVYLQAVTKYHARKKETELGTLMVTNLSSFPSALTVIAVPDGDLKKHREDFIVNEDMKRLGCSGRAGLNLSPPTTATEAKFRQLYHTYERIPLYNAVLELVKMCQAALMLFGKLAPEYADGLLCDYTEQAINDWWTEIGTEYFTVDPSDGILGPTTVAALLGMLMGARNRLNACGAPVAKDVFDIETTKRAIAHFQKSQKLDRTKRLDAKTLARLHKVTAKAASGEGWGVPRAVKSTVAELSGKGGDLLNGREKARIAEVETLDIETFIQLGSGGRFKWLWLGKPRKHTDSDIFANLADDDGMIFNDNERGWSKRSSIDGETSLRHVFSDRIYQSPTHESQTSVDHLEKDQALRKAVFKNMSGKVTDARSGLGRIRDAVGRRGHRGHHHRFSKDENAVSDGDSVKERPRTSEEQQVEYEIPVAEISPPDSTEQSLTSSTVPSRRGSNFPEVVPRPKDLLSPPFYSGMNGEDLDKSTSSLENTEVSKESNYMTDRIKYLDKAAGITARNEGRETLDDSEKTSLTTADTKALQNMREFRGQYAIPPLRTTRSLSRLPSKPPNNRDRRWPRHMSWTAMVDVLAASVPDGISDADDITTRTNADRALAFENSLAVERHVMGQRLESLKTREAAWVEKKVTQVEAYDQQANKDQAMADMVYHQKNDEFDALHNACNDLVAEERTNLTEAIKDVEILGNKLEYELTALESKVEDLETGIAEFERQVAQIEVRAEELDNEREAKVSWIGWFLSKVL</sequence>
<comment type="caution">
    <text evidence="4">The sequence shown here is derived from an EMBL/GenBank/DDBJ whole genome shotgun (WGS) entry which is preliminary data.</text>
</comment>
<dbReference type="EMBL" id="JAFEKC020000019">
    <property type="protein sequence ID" value="KAK0508983.1"/>
    <property type="molecule type" value="Genomic_DNA"/>
</dbReference>